<sequence length="174" mass="20368">MSYAAQKRYINPRDGRIKTNVLWNDADNLPPRYRNFKSFKASFGNVNHYEFQIAGCFVVIDIKYAYEHFIKNTYNDHRANINATILPTLNDPILLVKDTYESTPTTPTITFYKPFKSESNLYHIVMFKAHQKENGKYYFKTIYDVSSNLTKVKKIIKTLDRSTLYFKYAEGNGS</sequence>
<organism evidence="1">
    <name type="scientific">uncultured Sulfurovum sp</name>
    <dbReference type="NCBI Taxonomy" id="269237"/>
    <lineage>
        <taxon>Bacteria</taxon>
        <taxon>Pseudomonadati</taxon>
        <taxon>Campylobacterota</taxon>
        <taxon>Epsilonproteobacteria</taxon>
        <taxon>Campylobacterales</taxon>
        <taxon>Sulfurovaceae</taxon>
        <taxon>Sulfurovum</taxon>
        <taxon>environmental samples</taxon>
    </lineage>
</organism>
<dbReference type="AlphaFoldDB" id="A0A6S6U6U8"/>
<evidence type="ECO:0008006" key="2">
    <source>
        <dbReference type="Google" id="ProtNLM"/>
    </source>
</evidence>
<proteinExistence type="predicted"/>
<evidence type="ECO:0000313" key="1">
    <source>
        <dbReference type="EMBL" id="CAA6824493.1"/>
    </source>
</evidence>
<accession>A0A6S6U6U8</accession>
<protein>
    <recommendedName>
        <fullName evidence="2">Phage-Barnase-EndoU-ColicinE5/D-RelE like nuclease 3 domain-containing protein</fullName>
    </recommendedName>
</protein>
<reference evidence="1" key="1">
    <citation type="submission" date="2020-01" db="EMBL/GenBank/DDBJ databases">
        <authorList>
            <person name="Meier V. D."/>
            <person name="Meier V D."/>
        </authorList>
    </citation>
    <scope>NUCLEOTIDE SEQUENCE</scope>
    <source>
        <strain evidence="1">HLG_WM_MAG_01</strain>
    </source>
</reference>
<gene>
    <name evidence="1" type="ORF">HELGO_WM20990</name>
</gene>
<name>A0A6S6U6U8_9BACT</name>
<dbReference type="EMBL" id="CACVAS010000120">
    <property type="protein sequence ID" value="CAA6824493.1"/>
    <property type="molecule type" value="Genomic_DNA"/>
</dbReference>